<dbReference type="RefSeq" id="WP_115612082.1">
    <property type="nucleotide sequence ID" value="NZ_JBHLZC010000002.1"/>
</dbReference>
<sequence>MDWNKVGLIVIAVAVLYYAYRMVKSGGYRALMERSRNAPQHWGTFAIIILCVIAFVYLLIRL</sequence>
<keyword evidence="3" id="KW-1185">Reference proteome</keyword>
<name>A0A381EBT9_9GAMM</name>
<keyword evidence="1" id="KW-0472">Membrane</keyword>
<feature type="transmembrane region" description="Helical" evidence="1">
    <location>
        <begin position="6"/>
        <end position="23"/>
    </location>
</feature>
<evidence type="ECO:0000256" key="1">
    <source>
        <dbReference type="SAM" id="Phobius"/>
    </source>
</evidence>
<proteinExistence type="predicted"/>
<feature type="transmembrane region" description="Helical" evidence="1">
    <location>
        <begin position="43"/>
        <end position="60"/>
    </location>
</feature>
<keyword evidence="1" id="KW-1133">Transmembrane helix</keyword>
<evidence type="ECO:0000313" key="2">
    <source>
        <dbReference type="EMBL" id="SUX24456.1"/>
    </source>
</evidence>
<evidence type="ECO:0000313" key="3">
    <source>
        <dbReference type="Proteomes" id="UP000254572"/>
    </source>
</evidence>
<gene>
    <name evidence="2" type="ORF">NCTC13294_01880</name>
</gene>
<dbReference type="OrthoDB" id="9920743at2"/>
<dbReference type="EMBL" id="UFUW01000001">
    <property type="protein sequence ID" value="SUX24456.1"/>
    <property type="molecule type" value="Genomic_DNA"/>
</dbReference>
<protein>
    <submittedName>
        <fullName evidence="2">Uncharacterized protein</fullName>
    </submittedName>
</protein>
<accession>A0A381EBT9</accession>
<keyword evidence="1" id="KW-0812">Transmembrane</keyword>
<organism evidence="2 3">
    <name type="scientific">Cardiobacterium valvarum</name>
    <dbReference type="NCBI Taxonomy" id="194702"/>
    <lineage>
        <taxon>Bacteria</taxon>
        <taxon>Pseudomonadati</taxon>
        <taxon>Pseudomonadota</taxon>
        <taxon>Gammaproteobacteria</taxon>
        <taxon>Cardiobacteriales</taxon>
        <taxon>Cardiobacteriaceae</taxon>
        <taxon>Cardiobacterium</taxon>
    </lineage>
</organism>
<dbReference type="Proteomes" id="UP000254572">
    <property type="component" value="Unassembled WGS sequence"/>
</dbReference>
<dbReference type="AlphaFoldDB" id="A0A381EBT9"/>
<reference evidence="2 3" key="1">
    <citation type="submission" date="2018-06" db="EMBL/GenBank/DDBJ databases">
        <authorList>
            <consortium name="Pathogen Informatics"/>
            <person name="Doyle S."/>
        </authorList>
    </citation>
    <scope>NUCLEOTIDE SEQUENCE [LARGE SCALE GENOMIC DNA]</scope>
    <source>
        <strain evidence="2 3">NCTC13294</strain>
    </source>
</reference>